<reference evidence="1" key="1">
    <citation type="submission" date="2024-09" db="EMBL/GenBank/DDBJ databases">
        <title>Black Yeasts Isolated from many extreme environments.</title>
        <authorList>
            <person name="Coleine C."/>
            <person name="Stajich J.E."/>
            <person name="Selbmann L."/>
        </authorList>
    </citation>
    <scope>NUCLEOTIDE SEQUENCE</scope>
    <source>
        <strain evidence="1">CCFEE 5737</strain>
    </source>
</reference>
<dbReference type="Proteomes" id="UP001186974">
    <property type="component" value="Unassembled WGS sequence"/>
</dbReference>
<protein>
    <submittedName>
        <fullName evidence="1">Uncharacterized protein</fullName>
    </submittedName>
</protein>
<organism evidence="1 2">
    <name type="scientific">Coniosporium uncinatum</name>
    <dbReference type="NCBI Taxonomy" id="93489"/>
    <lineage>
        <taxon>Eukaryota</taxon>
        <taxon>Fungi</taxon>
        <taxon>Dikarya</taxon>
        <taxon>Ascomycota</taxon>
        <taxon>Pezizomycotina</taxon>
        <taxon>Dothideomycetes</taxon>
        <taxon>Dothideomycetes incertae sedis</taxon>
        <taxon>Coniosporium</taxon>
    </lineage>
</organism>
<proteinExistence type="predicted"/>
<feature type="non-terminal residue" evidence="1">
    <location>
        <position position="404"/>
    </location>
</feature>
<gene>
    <name evidence="1" type="ORF">LTS18_004159</name>
</gene>
<comment type="caution">
    <text evidence="1">The sequence shown here is derived from an EMBL/GenBank/DDBJ whole genome shotgun (WGS) entry which is preliminary data.</text>
</comment>
<name>A0ACC3D603_9PEZI</name>
<evidence type="ECO:0000313" key="1">
    <source>
        <dbReference type="EMBL" id="KAK3062383.1"/>
    </source>
</evidence>
<dbReference type="EMBL" id="JAWDJW010007317">
    <property type="protein sequence ID" value="KAK3062383.1"/>
    <property type="molecule type" value="Genomic_DNA"/>
</dbReference>
<sequence>MRQRALGLLTRVQPLFRLVRFALPPCLLSLVYLYFYPFFWGCSFPSPQKYTFTNGPAHRAPFRLLAFGDPQLEGDTSLPTLEVFPLSSLKELWSTARDGDTRSLLGFAFTCIQNTLIKDVPRALSSYRKRLDLIGNDYYLAHIYRTLHWYTKPTHVTVLGDLLGSQWISNKEFGRRNERFWKRVFAGARSVPEETMQGSEAIEELGENPSWNDRVIAIAGNHDIGYAGDVDEARIERFEKAFGKVNWSITFTLPGGLNETATTETGAATWPSRPALRLINLNSMNLDTPALASDLQLSTYGFMNDMIMSGKPVEDRTHATILLTHIPLFKDEGICADGPFFDFFPSWSGVNVLAGGVKEQNHLSKDVSVGGILQGIYGLNGDPSVAASGRGRNGIILTGHDHVG</sequence>
<accession>A0ACC3D603</accession>
<evidence type="ECO:0000313" key="2">
    <source>
        <dbReference type="Proteomes" id="UP001186974"/>
    </source>
</evidence>
<keyword evidence="2" id="KW-1185">Reference proteome</keyword>